<dbReference type="EMBL" id="JARAKF010000003">
    <property type="protein sequence ID" value="MDU9001228.1"/>
    <property type="molecule type" value="Genomic_DNA"/>
</dbReference>
<name>A0ABU3V541_9ACTN</name>
<dbReference type="RefSeq" id="WP_266944005.1">
    <property type="nucleotide sequence ID" value="NZ_JAPEMK010000002.1"/>
</dbReference>
<sequence>MTEVELVAAALAAGASAGLTNTARGAVHDLYTALREVVRRRLAGGSGYCVRVLDAHEADPDVWQSRLVEVLTGSGVEEDEEILAAARILLGAERRVGGFTVDAPGVNGEHFGGSAQDDTFR</sequence>
<evidence type="ECO:0000313" key="1">
    <source>
        <dbReference type="EMBL" id="MDU9001228.1"/>
    </source>
</evidence>
<proteinExistence type="predicted"/>
<protein>
    <submittedName>
        <fullName evidence="1">Uncharacterized protein</fullName>
    </submittedName>
</protein>
<accession>A0ABU3V541</accession>
<gene>
    <name evidence="1" type="ORF">PU648_55080</name>
</gene>
<comment type="caution">
    <text evidence="1">The sequence shown here is derived from an EMBL/GenBank/DDBJ whole genome shotgun (WGS) entry which is preliminary data.</text>
</comment>
<organism evidence="1 2">
    <name type="scientific">Streptomyces mirabilis</name>
    <dbReference type="NCBI Taxonomy" id="68239"/>
    <lineage>
        <taxon>Bacteria</taxon>
        <taxon>Bacillati</taxon>
        <taxon>Actinomycetota</taxon>
        <taxon>Actinomycetes</taxon>
        <taxon>Kitasatosporales</taxon>
        <taxon>Streptomycetaceae</taxon>
        <taxon>Streptomyces</taxon>
    </lineage>
</organism>
<dbReference type="Proteomes" id="UP001257627">
    <property type="component" value="Unassembled WGS sequence"/>
</dbReference>
<reference evidence="1 2" key="1">
    <citation type="submission" date="2023-02" db="EMBL/GenBank/DDBJ databases">
        <authorList>
            <person name="Maleckis M."/>
        </authorList>
    </citation>
    <scope>NUCLEOTIDE SEQUENCE [LARGE SCALE GENOMIC DNA]</scope>
    <source>
        <strain evidence="1 2">P8-A2</strain>
        <plasmid evidence="1">unnamed1</plasmid>
    </source>
</reference>
<keyword evidence="2" id="KW-1185">Reference proteome</keyword>
<keyword evidence="1" id="KW-0614">Plasmid</keyword>
<geneLocation type="plasmid" evidence="1">
    <name>unnamed1</name>
</geneLocation>
<evidence type="ECO:0000313" key="2">
    <source>
        <dbReference type="Proteomes" id="UP001257627"/>
    </source>
</evidence>